<sequence length="1553" mass="175282">MPSTQDEFRLVLPALDLRHDIKHPYHSMAGRVELFSNHKQLIVFPKTVILIKGSTLTKKFTFDEEVIAATFTSFNDNDTPTNEESLVICLSKSAFIYANGKENFVSFPFTLKSALSFESGLILEKDQSHITTMSLDNVHPQQLNSAKFLSFVDPIGDFRIITSSSTSIISPHEQLMCFPHKALNKNLSLCATFNSKESTIVLYHIKSSSRNPKKMHSYKFSKRKNTFLTTPNPTRIIEDDNLHIDGTIPSGNGLNSASLNMDKKRTSTLLSDASSMARMGSDATISDLNKPMELNGLKKDMILTKVEVLNVQIDKHHLDIYNLFYREQEAIVIMNRQKGEAKVYIFSQSITSIPQYQHTYSIRCQHCSPLLNPQFEGLLVILKDGKFLQLINPFVDVSSASIDLSMAKYPEISYIESCNDENVAVRGKNGKSYIINLILQPSSDIITTCLQCFKYLSGSSINETIWMLWRSALMLDKSRDEWNALIITLLAIMLPMESELQDYSINEITQLIPSAKLLNQQLSNNYSFRDMLPYIIVSLHLIREETKLNILFHGNLHKFAMFLTQACIWMGWPESWYKYYALDLNQFDRETRLLSVFVIPQPPNVLQSLTSLFSDSIISYLPFSQLVEESNTTDELIIPRTHAILKLFEIIVSPNYGSTDIVDLMAELGISIEDLETFPIGVQIPLKEAISICQEKPDFDWTLNSLDLVDRKDLDMFLKSESYQPPTSLYSNPSHNFTISKDINHVLASVLGGTEQVVAWDDQSEADRLGITKLIFDYDRRYYEITSLLHQTKTQTATLIVEEGTTEYDIVVLQRELAATVALRTLSIPLGRASLFYAGRMPLLTEKFPIPKFNLNTIIAPKMTNIVLSEGSVEERTVEWGYFHNGVASGLSISKESKGISGSWIIFNKPPSLNSQHGGFLLGLGLNGHLKSLEEWHIYNYLGPKHPLTSVGLLLGMAASNLGTMDVKLTKVLSVHAVALLPQGANDLNVPIIVQAAGLLGIGLLYLETQHRRMSEILLAQITSTVSQNDSEQINEGYRLAAGISLGFVNLGKGRDLKGLNDTRVVDRLLALATSMKDYQPISELDKSCSGAIIALGFVHMKTEDSSIASKLAIPENEQLLDYIRPDLLLLRCISSNIIMWNQIGNTISWVESKIPKSLLSKYGKLETETLDSDQIGFFNILGGTCLSMAIKYASTHDQRARDTLIYYLDNMMVLAMSNTTNYDERVACHSAINIQNILALGLSIIMAGSGDLETFRRLRVLYGDTDKERNYGNYMAINMALGFLFLGGGQYAFGSSNLAIATLIVSLYPVFPNENGEYEVHLQALRHFWALSVEPRCLVIRDVETHKPLKIPVSIKLTNGVVKDIVTPCLLPNLNNIINIETNSLDHFKVNINFEANDHYLKIFQKSLALFVYKRRNYQIFKSSIRRLLELENKGLQIDNHEIEIDSDVNKILNLDFMKNITNHEKKVYLFESSDKTSDANLKDLGLSIFNVIDSKLELMKKSHNPEVIDDLWNLKLIFFYSERLLNDEMHYLSLDFIESLKHNIWKLTSNV</sequence>
<keyword evidence="2" id="KW-1185">Reference proteome</keyword>
<comment type="caution">
    <text evidence="1">The sequence shown here is derived from an EMBL/GenBank/DDBJ whole genome shotgun (WGS) entry which is preliminary data.</text>
</comment>
<reference evidence="1" key="1">
    <citation type="submission" date="2022-06" db="EMBL/GenBank/DDBJ databases">
        <authorList>
            <person name="Legras J.-L."/>
            <person name="Devillers H."/>
            <person name="Grondin C."/>
        </authorList>
    </citation>
    <scope>NUCLEOTIDE SEQUENCE</scope>
    <source>
        <strain evidence="1">CLIB 1444</strain>
    </source>
</reference>
<dbReference type="Proteomes" id="UP001152531">
    <property type="component" value="Unassembled WGS sequence"/>
</dbReference>
<evidence type="ECO:0000313" key="2">
    <source>
        <dbReference type="Proteomes" id="UP001152531"/>
    </source>
</evidence>
<organism evidence="1 2">
    <name type="scientific">[Candida] jaroonii</name>
    <dbReference type="NCBI Taxonomy" id="467808"/>
    <lineage>
        <taxon>Eukaryota</taxon>
        <taxon>Fungi</taxon>
        <taxon>Dikarya</taxon>
        <taxon>Ascomycota</taxon>
        <taxon>Saccharomycotina</taxon>
        <taxon>Pichiomycetes</taxon>
        <taxon>Debaryomycetaceae</taxon>
        <taxon>Yamadazyma</taxon>
    </lineage>
</organism>
<dbReference type="EMBL" id="CALSDN010000017">
    <property type="protein sequence ID" value="CAH6723610.1"/>
    <property type="molecule type" value="Genomic_DNA"/>
</dbReference>
<gene>
    <name evidence="1" type="ORF">CLIB1444_17S00694</name>
</gene>
<protein>
    <submittedName>
        <fullName evidence="1">Anaphase-promoting complex subunit 1</fullName>
    </submittedName>
</protein>
<evidence type="ECO:0000313" key="1">
    <source>
        <dbReference type="EMBL" id="CAH6723610.1"/>
    </source>
</evidence>
<proteinExistence type="predicted"/>
<name>A0ACA9YET6_9ASCO</name>
<accession>A0ACA9YET6</accession>